<dbReference type="Proteomes" id="UP000886879">
    <property type="component" value="Unassembled WGS sequence"/>
</dbReference>
<proteinExistence type="predicted"/>
<comment type="caution">
    <text evidence="1">The sequence shown here is derived from an EMBL/GenBank/DDBJ whole genome shotgun (WGS) entry which is preliminary data.</text>
</comment>
<protein>
    <submittedName>
        <fullName evidence="1">Uncharacterized protein</fullName>
    </submittedName>
</protein>
<reference evidence="1" key="1">
    <citation type="submission" date="2020-10" db="EMBL/GenBank/DDBJ databases">
        <authorList>
            <person name="Gilroy R."/>
        </authorList>
    </citation>
    <scope>NUCLEOTIDE SEQUENCE</scope>
    <source>
        <strain evidence="1">ChiGjej2B2-12916</strain>
    </source>
</reference>
<dbReference type="EMBL" id="DVFO01000096">
    <property type="protein sequence ID" value="HIQ61703.1"/>
    <property type="molecule type" value="Genomic_DNA"/>
</dbReference>
<reference evidence="1" key="2">
    <citation type="journal article" date="2021" name="PeerJ">
        <title>Extensive microbial diversity within the chicken gut microbiome revealed by metagenomics and culture.</title>
        <authorList>
            <person name="Gilroy R."/>
            <person name="Ravi A."/>
            <person name="Getino M."/>
            <person name="Pursley I."/>
            <person name="Horton D.L."/>
            <person name="Alikhan N.F."/>
            <person name="Baker D."/>
            <person name="Gharbi K."/>
            <person name="Hall N."/>
            <person name="Watson M."/>
            <person name="Adriaenssens E.M."/>
            <person name="Foster-Nyarko E."/>
            <person name="Jarju S."/>
            <person name="Secka A."/>
            <person name="Antonio M."/>
            <person name="Oren A."/>
            <person name="Chaudhuri R.R."/>
            <person name="La Ragione R."/>
            <person name="Hildebrand F."/>
            <person name="Pallen M.J."/>
        </authorList>
    </citation>
    <scope>NUCLEOTIDE SEQUENCE</scope>
    <source>
        <strain evidence="1">ChiGjej2B2-12916</strain>
    </source>
</reference>
<dbReference type="AlphaFoldDB" id="A0A9D0YTL5"/>
<evidence type="ECO:0000313" key="1">
    <source>
        <dbReference type="EMBL" id="HIQ61703.1"/>
    </source>
</evidence>
<evidence type="ECO:0000313" key="2">
    <source>
        <dbReference type="Proteomes" id="UP000886879"/>
    </source>
</evidence>
<gene>
    <name evidence="1" type="ORF">IAD31_08955</name>
</gene>
<organism evidence="1 2">
    <name type="scientific">Candidatus Enterenecus faecium</name>
    <dbReference type="NCBI Taxonomy" id="2840780"/>
    <lineage>
        <taxon>Bacteria</taxon>
        <taxon>Bacillati</taxon>
        <taxon>Bacillota</taxon>
        <taxon>Clostridia</taxon>
        <taxon>Eubacteriales</taxon>
        <taxon>Candidatus Enterenecus</taxon>
    </lineage>
</organism>
<sequence length="133" mass="15320">MADTSRYQTAQEVVEQVDLLCPNQYSQEQKLQWLGELEGRICLDVHLMGEKQLEQVRQSWPGTLLVGWPHSDVYRHWLLAKLHQADGELELYQNRMESFNASYQNYVNWYIRTYDPAHTPAPEGGGTVAEPGA</sequence>
<accession>A0A9D0YTL5</accession>
<name>A0A9D0YTL5_9FIRM</name>